<dbReference type="GO" id="GO:0004452">
    <property type="term" value="F:isopentenyl-diphosphate delta-isomerase activity"/>
    <property type="evidence" value="ECO:0007669"/>
    <property type="project" value="InterPro"/>
</dbReference>
<evidence type="ECO:0000313" key="2">
    <source>
        <dbReference type="RefSeq" id="XP_026745378.1"/>
    </source>
</evidence>
<dbReference type="KEGG" id="tnl:113506746"/>
<gene>
    <name evidence="2" type="primary">LOC113506746</name>
</gene>
<dbReference type="UniPathway" id="UPA00059">
    <property type="reaction ID" value="UER00104"/>
</dbReference>
<proteinExistence type="predicted"/>
<protein>
    <submittedName>
        <fullName evidence="2">Isopentenyl-diphosphate Delta-isomerase 1-like</fullName>
    </submittedName>
</protein>
<dbReference type="InParanoid" id="A0A7E5WWZ9"/>
<evidence type="ECO:0000313" key="1">
    <source>
        <dbReference type="Proteomes" id="UP000322000"/>
    </source>
</evidence>
<sequence length="180" mass="21117">MNFTSDLIHEVQNEALDNDMCLLVDETDKYLGAATKRACHRVGDDGKLLLHRAFSVLMFNTAGDILLQQRTSQKLQPKDFTLLARILYMDPGDGVWGEFELDYVLILQKDVDIKPNPDEVADIQYVPRNKFDNFIANLKYPVTPWFKLMYRHMLPYWWDNLHRLDEIAEPQKIRSFVKKL</sequence>
<dbReference type="GO" id="GO:0050992">
    <property type="term" value="P:dimethylallyl diphosphate biosynthetic process"/>
    <property type="evidence" value="ECO:0007669"/>
    <property type="project" value="UniProtKB-UniPathway"/>
</dbReference>
<organism evidence="1 2">
    <name type="scientific">Trichoplusia ni</name>
    <name type="common">Cabbage looper</name>
    <dbReference type="NCBI Taxonomy" id="7111"/>
    <lineage>
        <taxon>Eukaryota</taxon>
        <taxon>Metazoa</taxon>
        <taxon>Ecdysozoa</taxon>
        <taxon>Arthropoda</taxon>
        <taxon>Hexapoda</taxon>
        <taxon>Insecta</taxon>
        <taxon>Pterygota</taxon>
        <taxon>Neoptera</taxon>
        <taxon>Endopterygota</taxon>
        <taxon>Lepidoptera</taxon>
        <taxon>Glossata</taxon>
        <taxon>Ditrysia</taxon>
        <taxon>Noctuoidea</taxon>
        <taxon>Noctuidae</taxon>
        <taxon>Plusiinae</taxon>
        <taxon>Trichoplusia</taxon>
    </lineage>
</organism>
<dbReference type="AlphaFoldDB" id="A0A7E5WWZ9"/>
<name>A0A7E5WWZ9_TRINI</name>
<reference evidence="2" key="1">
    <citation type="submission" date="2025-08" db="UniProtKB">
        <authorList>
            <consortium name="RefSeq"/>
        </authorList>
    </citation>
    <scope>IDENTIFICATION</scope>
</reference>
<dbReference type="PANTHER" id="PTHR10885:SF0">
    <property type="entry name" value="ISOPENTENYL-DIPHOSPHATE DELTA-ISOMERASE"/>
    <property type="match status" value="1"/>
</dbReference>
<dbReference type="GeneID" id="113506746"/>
<dbReference type="RefSeq" id="XP_026745378.1">
    <property type="nucleotide sequence ID" value="XM_026889577.1"/>
</dbReference>
<accession>A0A7E5WWZ9</accession>
<dbReference type="InterPro" id="IPR015797">
    <property type="entry name" value="NUDIX_hydrolase-like_dom_sf"/>
</dbReference>
<dbReference type="Proteomes" id="UP000322000">
    <property type="component" value="Chromosome 23"/>
</dbReference>
<dbReference type="OrthoDB" id="510307at2759"/>
<dbReference type="GO" id="GO:0009240">
    <property type="term" value="P:isopentenyl diphosphate biosynthetic process"/>
    <property type="evidence" value="ECO:0007669"/>
    <property type="project" value="TreeGrafter"/>
</dbReference>
<dbReference type="CDD" id="cd02885">
    <property type="entry name" value="NUDIX_IPP_Isomerase"/>
    <property type="match status" value="1"/>
</dbReference>
<keyword evidence="1" id="KW-1185">Reference proteome</keyword>
<dbReference type="GO" id="GO:0005737">
    <property type="term" value="C:cytoplasm"/>
    <property type="evidence" value="ECO:0007669"/>
    <property type="project" value="TreeGrafter"/>
</dbReference>
<dbReference type="Gene3D" id="3.90.79.10">
    <property type="entry name" value="Nucleoside Triphosphate Pyrophosphohydrolase"/>
    <property type="match status" value="2"/>
</dbReference>
<dbReference type="PANTHER" id="PTHR10885">
    <property type="entry name" value="ISOPENTENYL-DIPHOSPHATE DELTA-ISOMERASE"/>
    <property type="match status" value="1"/>
</dbReference>
<dbReference type="SUPFAM" id="SSF55811">
    <property type="entry name" value="Nudix"/>
    <property type="match status" value="1"/>
</dbReference>
<dbReference type="InterPro" id="IPR011876">
    <property type="entry name" value="IsopentenylPP_isomerase_typ1"/>
</dbReference>
<dbReference type="PIRSF" id="PIRSF018427">
    <property type="entry name" value="Isopntndiph_ism"/>
    <property type="match status" value="1"/>
</dbReference>